<protein>
    <submittedName>
        <fullName evidence="2">Uncharacterized protein</fullName>
    </submittedName>
</protein>
<dbReference type="EMBL" id="GEIB01000433">
    <property type="protein sequence ID" value="JAR87441.1"/>
    <property type="molecule type" value="Transcribed_RNA"/>
</dbReference>
<proteinExistence type="predicted"/>
<feature type="region of interest" description="Disordered" evidence="1">
    <location>
        <begin position="14"/>
        <end position="49"/>
    </location>
</feature>
<evidence type="ECO:0000313" key="2">
    <source>
        <dbReference type="EMBL" id="JAR87441.1"/>
    </source>
</evidence>
<feature type="non-terminal residue" evidence="2">
    <location>
        <position position="1"/>
    </location>
</feature>
<dbReference type="AlphaFoldDB" id="A0A147B9K6"/>
<reference evidence="2" key="1">
    <citation type="submission" date="2016-03" db="EMBL/GenBank/DDBJ databases">
        <title>Gut transcriptome analysis on engorged females of Ornithodoros mimon (Acari: Argasidae) and phylogenetic inferences of soft ticks.</title>
        <authorList>
            <person name="Landulfo G.A."/>
            <person name="Giovanni D."/>
            <person name="Carvalho E."/>
            <person name="Junqueira-de-Azevedo I."/>
            <person name="Patane J."/>
            <person name="Mendoca R."/>
            <person name="Barros-Battesti D."/>
        </authorList>
    </citation>
    <scope>NUCLEOTIDE SEQUENCE</scope>
    <source>
        <strain evidence="2">Females</strain>
        <tissue evidence="2">Gut</tissue>
    </source>
</reference>
<name>A0A147B9K6_9ACAR</name>
<organism evidence="2">
    <name type="scientific">Alectorobius mimon</name>
    <dbReference type="NCBI Taxonomy" id="360319"/>
    <lineage>
        <taxon>Eukaryota</taxon>
        <taxon>Metazoa</taxon>
        <taxon>Ecdysozoa</taxon>
        <taxon>Arthropoda</taxon>
        <taxon>Chelicerata</taxon>
        <taxon>Arachnida</taxon>
        <taxon>Acari</taxon>
        <taxon>Parasitiformes</taxon>
        <taxon>Ixodida</taxon>
        <taxon>Ixodoidea</taxon>
        <taxon>Argasidae</taxon>
        <taxon>Ornithodorinae</taxon>
        <taxon>Alectorobius</taxon>
    </lineage>
</organism>
<evidence type="ECO:0000256" key="1">
    <source>
        <dbReference type="SAM" id="MobiDB-lite"/>
    </source>
</evidence>
<feature type="compositionally biased region" description="Polar residues" evidence="1">
    <location>
        <begin position="14"/>
        <end position="25"/>
    </location>
</feature>
<accession>A0A147B9K6</accession>
<sequence length="161" mass="18811">RIEYKVEHRMFMQTQENAHSQSPGSVTDERGRASDAPGQHVLSRKRLRESEGQNSDECVMRLNCTLNRVLWKRRTKKKMLLEDFLEDKEPLVLDRVVSDVLWRDATTCTIDFELKVIVRDTGHMGLCVILRPAEPSHDFKQMCYSLFSETRMSDIVKYYVG</sequence>